<dbReference type="GO" id="GO:0019239">
    <property type="term" value="F:deaminase activity"/>
    <property type="evidence" value="ECO:0007669"/>
    <property type="project" value="TreeGrafter"/>
</dbReference>
<dbReference type="OrthoDB" id="9809792at2"/>
<gene>
    <name evidence="1" type="ORF">FZ942_14250</name>
</gene>
<name>A0A5A9GQI5_AZOLI</name>
<dbReference type="SUPFAM" id="SSF55298">
    <property type="entry name" value="YjgF-like"/>
    <property type="match status" value="1"/>
</dbReference>
<evidence type="ECO:0000313" key="1">
    <source>
        <dbReference type="EMBL" id="KAA0595569.1"/>
    </source>
</evidence>
<dbReference type="AlphaFoldDB" id="A0A5A9GQI5"/>
<protein>
    <submittedName>
        <fullName evidence="1">RidA family protein</fullName>
    </submittedName>
</protein>
<dbReference type="PANTHER" id="PTHR11803">
    <property type="entry name" value="2-IMINOBUTANOATE/2-IMINOPROPANOATE DEAMINASE RIDA"/>
    <property type="match status" value="1"/>
</dbReference>
<evidence type="ECO:0000313" key="2">
    <source>
        <dbReference type="Proteomes" id="UP000324927"/>
    </source>
</evidence>
<dbReference type="PANTHER" id="PTHR11803:SF39">
    <property type="entry name" value="2-IMINOBUTANOATE_2-IMINOPROPANOATE DEAMINASE"/>
    <property type="match status" value="1"/>
</dbReference>
<dbReference type="Pfam" id="PF01042">
    <property type="entry name" value="Ribonuc_L-PSP"/>
    <property type="match status" value="1"/>
</dbReference>
<dbReference type="Proteomes" id="UP000324927">
    <property type="component" value="Unassembled WGS sequence"/>
</dbReference>
<dbReference type="GO" id="GO:0005829">
    <property type="term" value="C:cytosol"/>
    <property type="evidence" value="ECO:0007669"/>
    <property type="project" value="TreeGrafter"/>
</dbReference>
<dbReference type="InterPro" id="IPR035959">
    <property type="entry name" value="RutC-like_sf"/>
</dbReference>
<dbReference type="InterPro" id="IPR006175">
    <property type="entry name" value="YjgF/YER057c/UK114"/>
</dbReference>
<dbReference type="RefSeq" id="WP_149231753.1">
    <property type="nucleotide sequence ID" value="NZ_JALJXJ010000006.1"/>
</dbReference>
<sequence length="115" mass="12190">MAIPTLPFSKSRRADGLVFLSGELPFGPDGTIPEGIGAQTDLALDRIAATLEGEGLSLADVVSCLVHLTDKADFAAFNEAYARRFPEPHPVRTTVVAGLLVDARIEITVTAKART</sequence>
<dbReference type="CDD" id="cd00448">
    <property type="entry name" value="YjgF_YER057c_UK114_family"/>
    <property type="match status" value="1"/>
</dbReference>
<proteinExistence type="predicted"/>
<organism evidence="1 2">
    <name type="scientific">Azospirillum lipoferum</name>
    <dbReference type="NCBI Taxonomy" id="193"/>
    <lineage>
        <taxon>Bacteria</taxon>
        <taxon>Pseudomonadati</taxon>
        <taxon>Pseudomonadota</taxon>
        <taxon>Alphaproteobacteria</taxon>
        <taxon>Rhodospirillales</taxon>
        <taxon>Azospirillaceae</taxon>
        <taxon>Azospirillum</taxon>
    </lineage>
</organism>
<reference evidence="1 2" key="1">
    <citation type="submission" date="2019-08" db="EMBL/GenBank/DDBJ databases">
        <authorList>
            <person name="Grouzdev D."/>
            <person name="Tikhonova E."/>
            <person name="Kravchenko I."/>
        </authorList>
    </citation>
    <scope>NUCLEOTIDE SEQUENCE [LARGE SCALE GENOMIC DNA]</scope>
    <source>
        <strain evidence="1 2">59b</strain>
    </source>
</reference>
<accession>A0A5A9GQI5</accession>
<comment type="caution">
    <text evidence="1">The sequence shown here is derived from an EMBL/GenBank/DDBJ whole genome shotgun (WGS) entry which is preliminary data.</text>
</comment>
<keyword evidence="2" id="KW-1185">Reference proteome</keyword>
<dbReference type="EMBL" id="VTTN01000005">
    <property type="protein sequence ID" value="KAA0595569.1"/>
    <property type="molecule type" value="Genomic_DNA"/>
</dbReference>
<dbReference type="Gene3D" id="3.30.1330.40">
    <property type="entry name" value="RutC-like"/>
    <property type="match status" value="1"/>
</dbReference>